<dbReference type="InterPro" id="IPR029063">
    <property type="entry name" value="SAM-dependent_MTases_sf"/>
</dbReference>
<evidence type="ECO:0000256" key="1">
    <source>
        <dbReference type="SAM" id="Coils"/>
    </source>
</evidence>
<dbReference type="Proteomes" id="UP000240572">
    <property type="component" value="Unassembled WGS sequence"/>
</dbReference>
<comment type="caution">
    <text evidence="4">The sequence shown here is derived from an EMBL/GenBank/DDBJ whole genome shotgun (WGS) entry which is preliminary data.</text>
</comment>
<dbReference type="SUPFAM" id="SSF53335">
    <property type="entry name" value="S-adenosyl-L-methionine-dependent methyltransferases"/>
    <property type="match status" value="1"/>
</dbReference>
<dbReference type="EMBL" id="PYGD01000007">
    <property type="protein sequence ID" value="PSK90788.1"/>
    <property type="molecule type" value="Genomic_DNA"/>
</dbReference>
<dbReference type="RefSeq" id="WP_106524058.1">
    <property type="nucleotide sequence ID" value="NZ_PYGD01000007.1"/>
</dbReference>
<feature type="coiled-coil region" evidence="1">
    <location>
        <begin position="1074"/>
        <end position="1123"/>
    </location>
</feature>
<dbReference type="InterPro" id="IPR027417">
    <property type="entry name" value="P-loop_NTPase"/>
</dbReference>
<sequence>MAYNALHKLRDNITAIQIALAHDAGTTLTDANLESLKKYAGFGGIKAILFDKGSKESWIDSGAKENDLRLYDDIMHLHLILEEKFSPVAYKEVIASLKSSVLTAFYTPEIIPQAIYEVLQENLLQPSRIYEPSAGAGVFITQAVDQLLSVQHITSVEKDLVTARVLDAIAKNLLIQTEVHHCGFEETPNDDNGTYDLVISNIPFGDFSVFDPEIRNADLSGKIHNYFFVKGLDKLEDGGLIVYLTTDGFLNSPSNRAAREYLFNHADFISLAVMPDQLMYDTGGTQAPSHLLIVQKNNGKSTLSPEERDLIETSNLQNEYGQYSRNHYLVNENNVYSIIGETRPGTNQYGKAHEVVYHNGPFDELKALLKEKLSFDFSKNLRPGLYPSHGKKHPNASAGTKTLTFLEVPITETPQATFQLGLFDVVPAEIQTKAGAYITDGDEKIVHRPSARIISTIKTQERKTHDSIVLITAKAKKGSFYVYKLCSNLAEVKTPAKWLNASLLSKEVNLLSDVLKGYAYDFIYQGDQTLEHFFKTQLNSVQAPVHNKFDRITSFHKTGSLVIHNEQVCRLTVIDKKAGKADYISLDNPKELRFYKSLIALRDNYFELFDKESSDEMRMSYHQLREQLNRKYDEFVTSYGLINAPHNKKLILVDEASGVVLLSSLERREGNSFVRSDIFHTNLNKAAMAFSTSDPVEALAHCLNSKGKVDIEQIASAISVSANEAIEMLGEHVYLNPQSGKWETRDQYLSGNVIEKLQQAIYGLDSNPDSYHHKRSLEAIEKVQPEYVPFELLDFNLGERWIPEEFYCRYATELFGSETKVFYLRSVDSFKVDVDKKSTKVTQEYAIRPKEGHPMYGYTILEHALENTSPFFTITIKDGETTKRIPDVEATQLAHEKIDNIRQGFINWLEGIDEGDKRFLERLYNETFNCYRLREYDGSHQTFPGLDLVSLNIPGLYSSQSNAAWRLIQNRGGLIDHEVGLGKTLTMIVAAQEMKRLSVCNKPMILALKANVLQVVETYRKAYPKARILAPGQKDFTPQRRTRILHELKNNNWDCVILTHDQFEKIPQSLGIQHKIISDELDNVDRDLETLKQQGGELSKQALKGLEIRKKNLVSRLKSVERNIEERKDIGISFLDTGVDHLFIDESHKFKNLTFTTRHNRVAGLGNATGSQKALNMLFAIRTLQEKFDSDLCVTFLSGTPISNSLTELYLIFKYLRPGELARQRIENFDGWAAVFARKTTDFEFSVTNQIIAKERFRHFIKVPELAVFLNEIADYKTAAHIALDKPGIEEILVNIKPTPDQEVFIQKLMLFAKYGDARILGRPPLSEGEEKAKMLIATNYAKKMAVDMRLVDEQVYGDHHGNKISVCARNVAEVYLNSAEHKGTQIIFCDLGTPKPEGFNVYDALRDKLVSEYNVRLEEITFIHDRQWEGDRRRNLFHKMNAGEIRVLIGSTEKAGTGLNVQERIVAMHHLDIPWKPSELDQRNGRGARQGNWLAKLIFGNKVRNFIYAVEQSLDNYKFNLLKNKQLFISQMKNNELQVRSLDEGALDEQSGMNFSEYIAILSGDTSLLEKTKVEKQVTVLESLKVAHQREMSRTRLELEYLQKVVVEDSAILSSLNSDEEHYKKVLAYNEDGKKLNPVQLIGFTSGDSEELGNHIISLYKSWVPPADQKEQKIGTLYGFNLMIQQKRDEFYNNGRYEYRYYNTFYAERKDSGIRHTINNGHPTLDNPHYTSRHFLYAIDRVSSIRDQYQKKLNEANKNIPELKRIAEKAFSKEDELQLKKAELIRLERQITEGIKMKQIEERIALPELLSPLETGDTVIVKQGKAEVLTLLPYSQKPSVLVDTPKRQGRRLRR</sequence>
<accession>A0A2P8D0Q3</accession>
<dbReference type="InterPro" id="IPR001650">
    <property type="entry name" value="Helicase_C-like"/>
</dbReference>
<keyword evidence="1" id="KW-0175">Coiled coil</keyword>
<reference evidence="4 5" key="1">
    <citation type="submission" date="2018-03" db="EMBL/GenBank/DDBJ databases">
        <title>Genomic Encyclopedia of Type Strains, Phase III (KMG-III): the genomes of soil and plant-associated and newly described type strains.</title>
        <authorList>
            <person name="Whitman W."/>
        </authorList>
    </citation>
    <scope>NUCLEOTIDE SEQUENCE [LARGE SCALE GENOMIC DNA]</scope>
    <source>
        <strain evidence="4 5">CGMCC 1.12700</strain>
    </source>
</reference>
<dbReference type="GO" id="GO:0008168">
    <property type="term" value="F:methyltransferase activity"/>
    <property type="evidence" value="ECO:0007669"/>
    <property type="project" value="UniProtKB-KW"/>
</dbReference>
<keyword evidence="4" id="KW-0808">Transferase</keyword>
<dbReference type="CDD" id="cd02440">
    <property type="entry name" value="AdoMet_MTases"/>
    <property type="match status" value="1"/>
</dbReference>
<evidence type="ECO:0000259" key="2">
    <source>
        <dbReference type="PROSITE" id="PS51192"/>
    </source>
</evidence>
<dbReference type="SMART" id="SM00487">
    <property type="entry name" value="DEXDc"/>
    <property type="match status" value="1"/>
</dbReference>
<name>A0A2P8D0Q3_9BACT</name>
<dbReference type="PANTHER" id="PTHR41313">
    <property type="entry name" value="ADENINE-SPECIFIC METHYLTRANSFERASE"/>
    <property type="match status" value="1"/>
</dbReference>
<dbReference type="GO" id="GO:0032259">
    <property type="term" value="P:methylation"/>
    <property type="evidence" value="ECO:0007669"/>
    <property type="project" value="UniProtKB-KW"/>
</dbReference>
<dbReference type="PROSITE" id="PS51192">
    <property type="entry name" value="HELICASE_ATP_BIND_1"/>
    <property type="match status" value="1"/>
</dbReference>
<gene>
    <name evidence="4" type="ORF">B0I18_107200</name>
</gene>
<dbReference type="Pfam" id="PF00271">
    <property type="entry name" value="Helicase_C"/>
    <property type="match status" value="1"/>
</dbReference>
<dbReference type="PROSITE" id="PS51194">
    <property type="entry name" value="HELICASE_CTER"/>
    <property type="match status" value="1"/>
</dbReference>
<keyword evidence="5" id="KW-1185">Reference proteome</keyword>
<evidence type="ECO:0000259" key="3">
    <source>
        <dbReference type="PROSITE" id="PS51194"/>
    </source>
</evidence>
<dbReference type="InterPro" id="IPR014001">
    <property type="entry name" value="Helicase_ATP-bd"/>
</dbReference>
<dbReference type="SUPFAM" id="SSF52540">
    <property type="entry name" value="P-loop containing nucleoside triphosphate hydrolases"/>
    <property type="match status" value="2"/>
</dbReference>
<dbReference type="PRINTS" id="PR00507">
    <property type="entry name" value="N12N6MTFRASE"/>
</dbReference>
<dbReference type="SMART" id="SM00490">
    <property type="entry name" value="HELICc"/>
    <property type="match status" value="1"/>
</dbReference>
<feature type="coiled-coil region" evidence="1">
    <location>
        <begin position="1740"/>
        <end position="1791"/>
    </location>
</feature>
<protein>
    <submittedName>
        <fullName evidence="4">N12 class adenine-specific DNA methylase</fullName>
    </submittedName>
</protein>
<feature type="domain" description="Helicase ATP-binding" evidence="2">
    <location>
        <begin position="964"/>
        <end position="1219"/>
    </location>
</feature>
<dbReference type="PANTHER" id="PTHR41313:SF1">
    <property type="entry name" value="DNA METHYLASE ADENINE-SPECIFIC DOMAIN-CONTAINING PROTEIN"/>
    <property type="match status" value="1"/>
</dbReference>
<evidence type="ECO:0000313" key="4">
    <source>
        <dbReference type="EMBL" id="PSK90788.1"/>
    </source>
</evidence>
<organism evidence="4 5">
    <name type="scientific">Taibaiella chishuiensis</name>
    <dbReference type="NCBI Taxonomy" id="1434707"/>
    <lineage>
        <taxon>Bacteria</taxon>
        <taxon>Pseudomonadati</taxon>
        <taxon>Bacteroidota</taxon>
        <taxon>Chitinophagia</taxon>
        <taxon>Chitinophagales</taxon>
        <taxon>Chitinophagaceae</taxon>
        <taxon>Taibaiella</taxon>
    </lineage>
</organism>
<feature type="domain" description="Helicase C-terminal" evidence="3">
    <location>
        <begin position="1371"/>
        <end position="1549"/>
    </location>
</feature>
<dbReference type="OrthoDB" id="9815272at2"/>
<proteinExistence type="predicted"/>
<keyword evidence="4" id="KW-0489">Methyltransferase</keyword>
<dbReference type="Gene3D" id="3.40.50.150">
    <property type="entry name" value="Vaccinia Virus protein VP39"/>
    <property type="match status" value="1"/>
</dbReference>
<evidence type="ECO:0000313" key="5">
    <source>
        <dbReference type="Proteomes" id="UP000240572"/>
    </source>
</evidence>
<dbReference type="Gene3D" id="3.40.50.300">
    <property type="entry name" value="P-loop containing nucleotide triphosphate hydrolases"/>
    <property type="match status" value="2"/>
</dbReference>
<dbReference type="InterPro" id="IPR052933">
    <property type="entry name" value="DNA_Protect_Modify"/>
</dbReference>